<name>A0A8J2Z4R6_9GAMM</name>
<evidence type="ECO:0000256" key="1">
    <source>
        <dbReference type="ARBA" id="ARBA00005417"/>
    </source>
</evidence>
<dbReference type="InterPro" id="IPR003439">
    <property type="entry name" value="ABC_transporter-like_ATP-bd"/>
</dbReference>
<dbReference type="AlphaFoldDB" id="A0A8J2Z4R6"/>
<dbReference type="PANTHER" id="PTHR42788:SF13">
    <property type="entry name" value="ALIPHATIC SULFONATES IMPORT ATP-BINDING PROTEIN SSUB"/>
    <property type="match status" value="1"/>
</dbReference>
<evidence type="ECO:0000256" key="3">
    <source>
        <dbReference type="ARBA" id="ARBA00022741"/>
    </source>
</evidence>
<keyword evidence="7" id="KW-1185">Reference proteome</keyword>
<dbReference type="SMART" id="SM00382">
    <property type="entry name" value="AAA"/>
    <property type="match status" value="1"/>
</dbReference>
<sequence length="444" mass="49697">MTTEAISKVKPTTNKIILNVDKVSKAFRKADRQDLVVLDHVDFSMKEGEIVALLGKSGSGKSTLLRIIAGLTAPTTGEVIYREKKVSGPVPDISMVFQSFALMPWLTVLQNVELGLEARNINAKERKEKALKAIDMIGLDGFENAYPKELSGGMRQRVGFARALVLQPDLLLMDEPFSALDVLTAENLREDLLELWEKNDAMKGILYVTHNIEEAVLTADRIIIFGSNPGFIRGELKVDLTHPRNSNDEAVEDLIDEVYRMMTTSETRELTERMNKRKALNIGYRLPDAEVSELTGLLTEMDDLQAKGSIDLPDLADHVRLDIDDLFPIIETLSVLHLASVSDGDITMTALGKQFMNADIEERKVIFSKLLVQHIPLARHVVKVLKERPNKKAPESRFLSELEDHLSDDEAARVFNTFIGWARYAEIIEYDAALGVLNLDETNT</sequence>
<gene>
    <name evidence="6" type="ORF">GCM10010995_13810</name>
</gene>
<dbReference type="Pfam" id="PF00005">
    <property type="entry name" value="ABC_tran"/>
    <property type="match status" value="1"/>
</dbReference>
<protein>
    <submittedName>
        <fullName evidence="6">ABC transporter ATP-binding protein</fullName>
    </submittedName>
</protein>
<dbReference type="CDD" id="cd03293">
    <property type="entry name" value="ABC_NrtD_SsuB_transporters"/>
    <property type="match status" value="1"/>
</dbReference>
<dbReference type="PANTHER" id="PTHR42788">
    <property type="entry name" value="TAURINE IMPORT ATP-BINDING PROTEIN-RELATED"/>
    <property type="match status" value="1"/>
</dbReference>
<comment type="caution">
    <text evidence="6">The sequence shown here is derived from an EMBL/GenBank/DDBJ whole genome shotgun (WGS) entry which is preliminary data.</text>
</comment>
<proteinExistence type="inferred from homology"/>
<keyword evidence="4 6" id="KW-0067">ATP-binding</keyword>
<dbReference type="InterPro" id="IPR027417">
    <property type="entry name" value="P-loop_NTPase"/>
</dbReference>
<dbReference type="PROSITE" id="PS50893">
    <property type="entry name" value="ABC_TRANSPORTER_2"/>
    <property type="match status" value="1"/>
</dbReference>
<keyword evidence="2" id="KW-0813">Transport</keyword>
<evidence type="ECO:0000259" key="5">
    <source>
        <dbReference type="PROSITE" id="PS50893"/>
    </source>
</evidence>
<reference evidence="6" key="2">
    <citation type="submission" date="2020-09" db="EMBL/GenBank/DDBJ databases">
        <authorList>
            <person name="Sun Q."/>
            <person name="Zhou Y."/>
        </authorList>
    </citation>
    <scope>NUCLEOTIDE SEQUENCE</scope>
    <source>
        <strain evidence="6">CGMCC 1.15758</strain>
    </source>
</reference>
<dbReference type="InterPro" id="IPR017871">
    <property type="entry name" value="ABC_transporter-like_CS"/>
</dbReference>
<evidence type="ECO:0000313" key="6">
    <source>
        <dbReference type="EMBL" id="GGF97848.1"/>
    </source>
</evidence>
<accession>A0A8J2Z4R6</accession>
<dbReference type="RefSeq" id="WP_117002830.1">
    <property type="nucleotide sequence ID" value="NZ_BMJS01000013.1"/>
</dbReference>
<dbReference type="InterPro" id="IPR018632">
    <property type="entry name" value="AAA-associated_dom_C"/>
</dbReference>
<keyword evidence="3" id="KW-0547">Nucleotide-binding</keyword>
<dbReference type="InterPro" id="IPR003593">
    <property type="entry name" value="AAA+_ATPase"/>
</dbReference>
<dbReference type="SUPFAM" id="SSF52540">
    <property type="entry name" value="P-loop containing nucleoside triphosphate hydrolases"/>
    <property type="match status" value="1"/>
</dbReference>
<dbReference type="GO" id="GO:0005524">
    <property type="term" value="F:ATP binding"/>
    <property type="evidence" value="ECO:0007669"/>
    <property type="project" value="UniProtKB-KW"/>
</dbReference>
<evidence type="ECO:0000256" key="2">
    <source>
        <dbReference type="ARBA" id="ARBA00022448"/>
    </source>
</evidence>
<dbReference type="Proteomes" id="UP000636949">
    <property type="component" value="Unassembled WGS sequence"/>
</dbReference>
<comment type="similarity">
    <text evidence="1">Belongs to the ABC transporter superfamily.</text>
</comment>
<dbReference type="EMBL" id="BMJS01000013">
    <property type="protein sequence ID" value="GGF97848.1"/>
    <property type="molecule type" value="Genomic_DNA"/>
</dbReference>
<dbReference type="Gene3D" id="3.40.50.300">
    <property type="entry name" value="P-loop containing nucleotide triphosphate hydrolases"/>
    <property type="match status" value="1"/>
</dbReference>
<evidence type="ECO:0000256" key="4">
    <source>
        <dbReference type="ARBA" id="ARBA00022840"/>
    </source>
</evidence>
<evidence type="ECO:0000313" key="7">
    <source>
        <dbReference type="Proteomes" id="UP000636949"/>
    </source>
</evidence>
<feature type="domain" description="ABC transporter" evidence="5">
    <location>
        <begin position="18"/>
        <end position="252"/>
    </location>
</feature>
<dbReference type="InterPro" id="IPR050166">
    <property type="entry name" value="ABC_transporter_ATP-bind"/>
</dbReference>
<dbReference type="PROSITE" id="PS00211">
    <property type="entry name" value="ABC_TRANSPORTER_1"/>
    <property type="match status" value="1"/>
</dbReference>
<dbReference type="Pfam" id="PF09821">
    <property type="entry name" value="AAA_assoc_C"/>
    <property type="match status" value="1"/>
</dbReference>
<reference evidence="6" key="1">
    <citation type="journal article" date="2014" name="Int. J. Syst. Evol. Microbiol.">
        <title>Complete genome sequence of Corynebacterium casei LMG S-19264T (=DSM 44701T), isolated from a smear-ripened cheese.</title>
        <authorList>
            <consortium name="US DOE Joint Genome Institute (JGI-PGF)"/>
            <person name="Walter F."/>
            <person name="Albersmeier A."/>
            <person name="Kalinowski J."/>
            <person name="Ruckert C."/>
        </authorList>
    </citation>
    <scope>NUCLEOTIDE SEQUENCE</scope>
    <source>
        <strain evidence="6">CGMCC 1.15758</strain>
    </source>
</reference>
<organism evidence="6 7">
    <name type="scientific">Cysteiniphilum litorale</name>
    <dbReference type="NCBI Taxonomy" id="2056700"/>
    <lineage>
        <taxon>Bacteria</taxon>
        <taxon>Pseudomonadati</taxon>
        <taxon>Pseudomonadota</taxon>
        <taxon>Gammaproteobacteria</taxon>
        <taxon>Thiotrichales</taxon>
        <taxon>Fastidiosibacteraceae</taxon>
        <taxon>Cysteiniphilum</taxon>
    </lineage>
</organism>
<dbReference type="GO" id="GO:0016887">
    <property type="term" value="F:ATP hydrolysis activity"/>
    <property type="evidence" value="ECO:0007669"/>
    <property type="project" value="InterPro"/>
</dbReference>
<dbReference type="OrthoDB" id="9802264at2"/>